<evidence type="ECO:0000256" key="1">
    <source>
        <dbReference type="SAM" id="MobiDB-lite"/>
    </source>
</evidence>
<comment type="caution">
    <text evidence="2">The sequence shown here is derived from an EMBL/GenBank/DDBJ whole genome shotgun (WGS) entry which is preliminary data.</text>
</comment>
<evidence type="ECO:0000313" key="3">
    <source>
        <dbReference type="Proteomes" id="UP001363151"/>
    </source>
</evidence>
<feature type="region of interest" description="Disordered" evidence="1">
    <location>
        <begin position="7"/>
        <end position="124"/>
    </location>
</feature>
<evidence type="ECO:0008006" key="4">
    <source>
        <dbReference type="Google" id="ProtNLM"/>
    </source>
</evidence>
<reference evidence="2 3" key="1">
    <citation type="submission" date="2024-03" db="EMBL/GenBank/DDBJ databases">
        <title>Aureococcus anophagefferens CCMP1851 and Kratosvirus quantuckense: Draft genome of a second virus-susceptible host strain in the model system.</title>
        <authorList>
            <person name="Chase E."/>
            <person name="Truchon A.R."/>
            <person name="Schepens W."/>
            <person name="Wilhelm S.W."/>
        </authorList>
    </citation>
    <scope>NUCLEOTIDE SEQUENCE [LARGE SCALE GENOMIC DNA]</scope>
    <source>
        <strain evidence="2 3">CCMP1851</strain>
    </source>
</reference>
<dbReference type="Proteomes" id="UP001363151">
    <property type="component" value="Unassembled WGS sequence"/>
</dbReference>
<feature type="compositionally biased region" description="Low complexity" evidence="1">
    <location>
        <begin position="21"/>
        <end position="31"/>
    </location>
</feature>
<feature type="compositionally biased region" description="Low complexity" evidence="1">
    <location>
        <begin position="84"/>
        <end position="110"/>
    </location>
</feature>
<dbReference type="EMBL" id="JBBJCI010000369">
    <property type="protein sequence ID" value="KAK7232335.1"/>
    <property type="molecule type" value="Genomic_DNA"/>
</dbReference>
<sequence length="217" mass="23747">MLIKRVVTEALKDGDDDDDATAAAGRAAPVEAPDDDIDARDDDDDDAYEEDASVEAPDERGVSGESGDDDDDDDGLKIYDDCRTTTTTTRPSTSRIWSPSPSTSRRGTTRALAHDEDGTGGTFDEKRWTTTWAQRGRSEWTGGGGYSQKCKWEKKLKCPCKVRIVHPADQPGVTYFQERLGHVPTSTTEDEGAHDAAVKIRDRRAQGAKTQNPTLLL</sequence>
<protein>
    <recommendedName>
        <fullName evidence="4">WRKY domain-containing protein</fullName>
    </recommendedName>
</protein>
<name>A0ABR1FK66_AURAN</name>
<proteinExistence type="predicted"/>
<keyword evidence="3" id="KW-1185">Reference proteome</keyword>
<organism evidence="2 3">
    <name type="scientific">Aureococcus anophagefferens</name>
    <name type="common">Harmful bloom alga</name>
    <dbReference type="NCBI Taxonomy" id="44056"/>
    <lineage>
        <taxon>Eukaryota</taxon>
        <taxon>Sar</taxon>
        <taxon>Stramenopiles</taxon>
        <taxon>Ochrophyta</taxon>
        <taxon>Pelagophyceae</taxon>
        <taxon>Pelagomonadales</taxon>
        <taxon>Pelagomonadaceae</taxon>
        <taxon>Aureococcus</taxon>
    </lineage>
</organism>
<feature type="compositionally biased region" description="Acidic residues" evidence="1">
    <location>
        <begin position="32"/>
        <end position="53"/>
    </location>
</feature>
<accession>A0ABR1FK66</accession>
<gene>
    <name evidence="2" type="ORF">SO694_00033112</name>
</gene>
<feature type="compositionally biased region" description="Basic and acidic residues" evidence="1">
    <location>
        <begin position="112"/>
        <end position="124"/>
    </location>
</feature>
<evidence type="ECO:0000313" key="2">
    <source>
        <dbReference type="EMBL" id="KAK7232335.1"/>
    </source>
</evidence>